<dbReference type="OrthoDB" id="185373at2759"/>
<dbReference type="NCBIfam" id="TIGR00756">
    <property type="entry name" value="PPR"/>
    <property type="match status" value="1"/>
</dbReference>
<keyword evidence="1" id="KW-0677">Repeat</keyword>
<dbReference type="Pfam" id="PF01535">
    <property type="entry name" value="PPR"/>
    <property type="match status" value="2"/>
</dbReference>
<evidence type="ECO:0000256" key="1">
    <source>
        <dbReference type="ARBA" id="ARBA00022737"/>
    </source>
</evidence>
<feature type="transmembrane region" description="Helical" evidence="3">
    <location>
        <begin position="47"/>
        <end position="69"/>
    </location>
</feature>
<dbReference type="AlphaFoldDB" id="A0A1Q9DEP8"/>
<dbReference type="PANTHER" id="PTHR47936:SF1">
    <property type="entry name" value="PENTATRICOPEPTIDE REPEAT-CONTAINING PROTEIN GUN1, CHLOROPLASTIC"/>
    <property type="match status" value="1"/>
</dbReference>
<dbReference type="InterPro" id="IPR011990">
    <property type="entry name" value="TPR-like_helical_dom_sf"/>
</dbReference>
<dbReference type="PROSITE" id="PS51375">
    <property type="entry name" value="PPR"/>
    <property type="match status" value="4"/>
</dbReference>
<dbReference type="Gene3D" id="1.25.40.10">
    <property type="entry name" value="Tetratricopeptide repeat domain"/>
    <property type="match status" value="3"/>
</dbReference>
<protein>
    <submittedName>
        <fullName evidence="4">Pentatricopeptide repeat-containing protein, chloroplastic</fullName>
    </submittedName>
</protein>
<dbReference type="Pfam" id="PF13812">
    <property type="entry name" value="PPR_3"/>
    <property type="match status" value="2"/>
</dbReference>
<organism evidence="4 5">
    <name type="scientific">Symbiodinium microadriaticum</name>
    <name type="common">Dinoflagellate</name>
    <name type="synonym">Zooxanthella microadriatica</name>
    <dbReference type="NCBI Taxonomy" id="2951"/>
    <lineage>
        <taxon>Eukaryota</taxon>
        <taxon>Sar</taxon>
        <taxon>Alveolata</taxon>
        <taxon>Dinophyceae</taxon>
        <taxon>Suessiales</taxon>
        <taxon>Symbiodiniaceae</taxon>
        <taxon>Symbiodinium</taxon>
    </lineage>
</organism>
<keyword evidence="5" id="KW-1185">Reference proteome</keyword>
<keyword evidence="3" id="KW-1133">Transmembrane helix</keyword>
<feature type="repeat" description="PPR" evidence="2">
    <location>
        <begin position="594"/>
        <end position="628"/>
    </location>
</feature>
<evidence type="ECO:0000313" key="4">
    <source>
        <dbReference type="EMBL" id="OLP93684.1"/>
    </source>
</evidence>
<dbReference type="EMBL" id="LSRX01000573">
    <property type="protein sequence ID" value="OLP93684.1"/>
    <property type="molecule type" value="Genomic_DNA"/>
</dbReference>
<feature type="repeat" description="PPR" evidence="2">
    <location>
        <begin position="527"/>
        <end position="561"/>
    </location>
</feature>
<proteinExistence type="predicted"/>
<sequence>MPRLAVSSMAAVAALAAGAAFVAAPARAPVVPNKPTPSGMASSASEPAGWGLAAAGLALGAHVGLAAAWRSRASTAARAAKDAPATKYVETVADERLFEQVYLQYTSEYLKGPLYWHPDKLQGWLPDYPGTPMIKEGKYTSHVIGNLKAFSSNELAFLSMLFFGVGLYGNLQFLGQGASGLGPTCMNVPLHLKAFITRFNFYDPQWAKVDAGGFFNVSYIVESFLLPISFFMHIACYIQLHDCETENYASAARGQTGIGPAQCSAKVFEGAGLRQRDTHLLRPKQHCCGFCKTQEQLACQNLRLSLAILDKVSRTNSQVPASVVGAVLADCEHARRWREVLLALRSIRATMRPRGPSLLAYNTAIFACQSQKNWELVVKILLEMRHKRCQPDAKTCSRAILACGQLWQQALAFNAYLQLAGVKPNSITTSALISSCARASRWQLSLAFVEFDGASSTAVFNAAMTACVKGSKWPAALLLLRRISALHLLPDLFSFNVAIHGCEVGGGAWVTALQLLEEMSCMMLQPDLVSINSCISTCAEGLRWAAAVQLFGQMADRQVQPDLVSYNAAMSAVGRGQLWRAALQLLQALPCKPNMISFNTAMAACERAGHWKHVIALLEKLRDNKMTPDMRTWTSLVASFSRASDWVKAQSILTEIRLQDLDPDLVIFGAMATAFQRGHQWALALSLLPETHNLQVVPDERLCGSIVTACAASQAWQAALSCLVEFPRRNLQPTSTSSSPVLTALLDVQQWLMALHLFEHLQHVVAMDSQAYGRLLLVCEQHQFTEWQHRLLQSLASPRGPARHTPGRLSLAAAVAAQSAGLGMVPAVSRESAPDPASIPRAHSWTPYVKDVEWKDKERTLR</sequence>
<dbReference type="InterPro" id="IPR002885">
    <property type="entry name" value="PPR_rpt"/>
</dbReference>
<evidence type="ECO:0000256" key="3">
    <source>
        <dbReference type="SAM" id="Phobius"/>
    </source>
</evidence>
<keyword evidence="3" id="KW-0812">Transmembrane</keyword>
<dbReference type="PANTHER" id="PTHR47936">
    <property type="entry name" value="PPR_LONG DOMAIN-CONTAINING PROTEIN"/>
    <property type="match status" value="1"/>
</dbReference>
<evidence type="ECO:0000256" key="2">
    <source>
        <dbReference type="PROSITE-ProRule" id="PRU00708"/>
    </source>
</evidence>
<name>A0A1Q9DEP8_SYMMI</name>
<feature type="repeat" description="PPR" evidence="2">
    <location>
        <begin position="629"/>
        <end position="663"/>
    </location>
</feature>
<feature type="transmembrane region" description="Helical" evidence="3">
    <location>
        <begin position="155"/>
        <end position="175"/>
    </location>
</feature>
<keyword evidence="3" id="KW-0472">Membrane</keyword>
<accession>A0A1Q9DEP8</accession>
<comment type="caution">
    <text evidence="4">The sequence shown here is derived from an EMBL/GenBank/DDBJ whole genome shotgun (WGS) entry which is preliminary data.</text>
</comment>
<feature type="repeat" description="PPR" evidence="2">
    <location>
        <begin position="357"/>
        <end position="391"/>
    </location>
</feature>
<gene>
    <name evidence="4" type="ORF">AK812_SmicGene24416</name>
</gene>
<reference evidence="4 5" key="1">
    <citation type="submission" date="2016-02" db="EMBL/GenBank/DDBJ databases">
        <title>Genome analysis of coral dinoflagellate symbionts highlights evolutionary adaptations to a symbiotic lifestyle.</title>
        <authorList>
            <person name="Aranda M."/>
            <person name="Li Y."/>
            <person name="Liew Y.J."/>
            <person name="Baumgarten S."/>
            <person name="Simakov O."/>
            <person name="Wilson M."/>
            <person name="Piel J."/>
            <person name="Ashoor H."/>
            <person name="Bougouffa S."/>
            <person name="Bajic V.B."/>
            <person name="Ryu T."/>
            <person name="Ravasi T."/>
            <person name="Bayer T."/>
            <person name="Micklem G."/>
            <person name="Kim H."/>
            <person name="Bhak J."/>
            <person name="Lajeunesse T.C."/>
            <person name="Voolstra C.R."/>
        </authorList>
    </citation>
    <scope>NUCLEOTIDE SEQUENCE [LARGE SCALE GENOMIC DNA]</scope>
    <source>
        <strain evidence="4 5">CCMP2467</strain>
    </source>
</reference>
<evidence type="ECO:0000313" key="5">
    <source>
        <dbReference type="Proteomes" id="UP000186817"/>
    </source>
</evidence>
<dbReference type="Proteomes" id="UP000186817">
    <property type="component" value="Unassembled WGS sequence"/>
</dbReference>